<dbReference type="OrthoDB" id="2039152at2"/>
<dbReference type="InterPro" id="IPR018060">
    <property type="entry name" value="HTH_AraC"/>
</dbReference>
<dbReference type="SUPFAM" id="SSF46689">
    <property type="entry name" value="Homeodomain-like"/>
    <property type="match status" value="1"/>
</dbReference>
<evidence type="ECO:0000256" key="1">
    <source>
        <dbReference type="ARBA" id="ARBA00022491"/>
    </source>
</evidence>
<dbReference type="PROSITE" id="PS01124">
    <property type="entry name" value="HTH_ARAC_FAMILY_2"/>
    <property type="match status" value="1"/>
</dbReference>
<sequence>MHGKSENREDYQHVPRPLAAMARDLPDGHHIPPHQHRRAQLIYGTSGAITVVTDRGSWVVPATRGVWVPPRTVHAMTCTGEVRMRTLYVEPSAAPGLTDEPTVVSVSPLLRELIEAATRIPLEYALDGRDGRLMDLLLLELEPHRVPALHLPVPADPELAALCAAIQADPGAPWSTADAAARTHLSPRTLQRRFPAATGMTLAHWVQQARLLHAVILLARGRPVTAVAGELGYATPSAFSAMFRRALGSTPSGYFD</sequence>
<dbReference type="PANTHER" id="PTHR11019:SF159">
    <property type="entry name" value="TRANSCRIPTIONAL REGULATOR-RELATED"/>
    <property type="match status" value="1"/>
</dbReference>
<dbReference type="SMART" id="SM00342">
    <property type="entry name" value="HTH_ARAC"/>
    <property type="match status" value="1"/>
</dbReference>
<dbReference type="PANTHER" id="PTHR11019">
    <property type="entry name" value="HTH-TYPE TRANSCRIPTIONAL REGULATOR NIMR"/>
    <property type="match status" value="1"/>
</dbReference>
<reference evidence="8 9" key="1">
    <citation type="submission" date="2019-06" db="EMBL/GenBank/DDBJ databases">
        <title>Sequencing the genomes of 1000 actinobacteria strains.</title>
        <authorList>
            <person name="Klenk H.-P."/>
        </authorList>
    </citation>
    <scope>NUCLEOTIDE SEQUENCE [LARGE SCALE GENOMIC DNA]</scope>
    <source>
        <strain evidence="8 9">DSM 44826</strain>
    </source>
</reference>
<evidence type="ECO:0000313" key="8">
    <source>
        <dbReference type="EMBL" id="TWF73056.1"/>
    </source>
</evidence>
<keyword evidence="2" id="KW-0805">Transcription regulation</keyword>
<keyword evidence="1" id="KW-0678">Repressor</keyword>
<evidence type="ECO:0000256" key="6">
    <source>
        <dbReference type="ARBA" id="ARBA00079449"/>
    </source>
</evidence>
<dbReference type="Gene3D" id="2.60.120.10">
    <property type="entry name" value="Jelly Rolls"/>
    <property type="match status" value="1"/>
</dbReference>
<dbReference type="Pfam" id="PF02311">
    <property type="entry name" value="AraC_binding"/>
    <property type="match status" value="1"/>
</dbReference>
<accession>A0A561SDW1</accession>
<dbReference type="FunFam" id="1.10.10.60:FF:000132">
    <property type="entry name" value="AraC family transcriptional regulator"/>
    <property type="match status" value="1"/>
</dbReference>
<dbReference type="EMBL" id="VIWT01000006">
    <property type="protein sequence ID" value="TWF73056.1"/>
    <property type="molecule type" value="Genomic_DNA"/>
</dbReference>
<dbReference type="InterPro" id="IPR014710">
    <property type="entry name" value="RmlC-like_jellyroll"/>
</dbReference>
<proteinExistence type="predicted"/>
<keyword evidence="4" id="KW-0804">Transcription</keyword>
<evidence type="ECO:0000256" key="5">
    <source>
        <dbReference type="ARBA" id="ARBA00074140"/>
    </source>
</evidence>
<dbReference type="Proteomes" id="UP000317940">
    <property type="component" value="Unassembled WGS sequence"/>
</dbReference>
<dbReference type="InterPro" id="IPR009057">
    <property type="entry name" value="Homeodomain-like_sf"/>
</dbReference>
<feature type="domain" description="HTH araC/xylS-type" evidence="7">
    <location>
        <begin position="160"/>
        <end position="256"/>
    </location>
</feature>
<comment type="caution">
    <text evidence="8">The sequence shown here is derived from an EMBL/GenBank/DDBJ whole genome shotgun (WGS) entry which is preliminary data.</text>
</comment>
<evidence type="ECO:0000256" key="4">
    <source>
        <dbReference type="ARBA" id="ARBA00023163"/>
    </source>
</evidence>
<dbReference type="Gene3D" id="1.10.10.60">
    <property type="entry name" value="Homeodomain-like"/>
    <property type="match status" value="1"/>
</dbReference>
<dbReference type="SUPFAM" id="SSF51182">
    <property type="entry name" value="RmlC-like cupins"/>
    <property type="match status" value="1"/>
</dbReference>
<evidence type="ECO:0000256" key="3">
    <source>
        <dbReference type="ARBA" id="ARBA00023125"/>
    </source>
</evidence>
<name>A0A561SDW1_9ACTN</name>
<dbReference type="GO" id="GO:0043565">
    <property type="term" value="F:sequence-specific DNA binding"/>
    <property type="evidence" value="ECO:0007669"/>
    <property type="project" value="InterPro"/>
</dbReference>
<organism evidence="8 9">
    <name type="scientific">Kitasatospora viridis</name>
    <dbReference type="NCBI Taxonomy" id="281105"/>
    <lineage>
        <taxon>Bacteria</taxon>
        <taxon>Bacillati</taxon>
        <taxon>Actinomycetota</taxon>
        <taxon>Actinomycetes</taxon>
        <taxon>Kitasatosporales</taxon>
        <taxon>Streptomycetaceae</taxon>
        <taxon>Kitasatospora</taxon>
    </lineage>
</organism>
<dbReference type="RefSeq" id="WP_145911033.1">
    <property type="nucleotide sequence ID" value="NZ_BAAAMZ010000005.1"/>
</dbReference>
<keyword evidence="9" id="KW-1185">Reference proteome</keyword>
<dbReference type="CDD" id="cd06124">
    <property type="entry name" value="cupin_NimR-like_N"/>
    <property type="match status" value="1"/>
</dbReference>
<evidence type="ECO:0000256" key="2">
    <source>
        <dbReference type="ARBA" id="ARBA00023015"/>
    </source>
</evidence>
<evidence type="ECO:0000313" key="9">
    <source>
        <dbReference type="Proteomes" id="UP000317940"/>
    </source>
</evidence>
<dbReference type="InterPro" id="IPR011051">
    <property type="entry name" value="RmlC_Cupin_sf"/>
</dbReference>
<gene>
    <name evidence="8" type="ORF">FHX73_16207</name>
</gene>
<dbReference type="Pfam" id="PF12833">
    <property type="entry name" value="HTH_18"/>
    <property type="match status" value="1"/>
</dbReference>
<dbReference type="GO" id="GO:0003700">
    <property type="term" value="F:DNA-binding transcription factor activity"/>
    <property type="evidence" value="ECO:0007669"/>
    <property type="project" value="InterPro"/>
</dbReference>
<evidence type="ECO:0000259" key="7">
    <source>
        <dbReference type="PROSITE" id="PS01124"/>
    </source>
</evidence>
<dbReference type="AlphaFoldDB" id="A0A561SDW1"/>
<keyword evidence="3 8" id="KW-0238">DNA-binding</keyword>
<dbReference type="InterPro" id="IPR003313">
    <property type="entry name" value="AraC-bd"/>
</dbReference>
<protein>
    <recommendedName>
        <fullName evidence="5">HTH-type transcriptional regulator RipA</fullName>
    </recommendedName>
    <alternativeName>
        <fullName evidence="6">Repressor of iron proteins A</fullName>
    </alternativeName>
</protein>